<dbReference type="Proteomes" id="UP000198510">
    <property type="component" value="Unassembled WGS sequence"/>
</dbReference>
<evidence type="ECO:0000313" key="3">
    <source>
        <dbReference type="Proteomes" id="UP000198510"/>
    </source>
</evidence>
<dbReference type="InterPro" id="IPR027417">
    <property type="entry name" value="P-loop_NTPase"/>
</dbReference>
<dbReference type="Pfam" id="PF19798">
    <property type="entry name" value="Sulfotransfer_5"/>
    <property type="match status" value="1"/>
</dbReference>
<evidence type="ECO:0000313" key="2">
    <source>
        <dbReference type="EMBL" id="SDK59694.1"/>
    </source>
</evidence>
<dbReference type="OrthoDB" id="272985at2"/>
<dbReference type="STRING" id="1075417.SAMN05421823_10325"/>
<accession>A0A1G9D7J3</accession>
<evidence type="ECO:0008006" key="4">
    <source>
        <dbReference type="Google" id="ProtNLM"/>
    </source>
</evidence>
<dbReference type="InterPro" id="IPR050571">
    <property type="entry name" value="Class-IV_PLP-Dep_Aminotrnsfr"/>
</dbReference>
<protein>
    <recommendedName>
        <fullName evidence="4">Sulfotransferase family protein</fullName>
    </recommendedName>
</protein>
<keyword evidence="3" id="KW-1185">Reference proteome</keyword>
<gene>
    <name evidence="2" type="ORF">SAMN05421823_10325</name>
</gene>
<organism evidence="2 3">
    <name type="scientific">Catalinimonas alkaloidigena</name>
    <dbReference type="NCBI Taxonomy" id="1075417"/>
    <lineage>
        <taxon>Bacteria</taxon>
        <taxon>Pseudomonadati</taxon>
        <taxon>Bacteroidota</taxon>
        <taxon>Cytophagia</taxon>
        <taxon>Cytophagales</taxon>
        <taxon>Catalimonadaceae</taxon>
        <taxon>Catalinimonas</taxon>
    </lineage>
</organism>
<dbReference type="EMBL" id="FNFO01000003">
    <property type="protein sequence ID" value="SDK59694.1"/>
    <property type="molecule type" value="Genomic_DNA"/>
</dbReference>
<reference evidence="2 3" key="1">
    <citation type="submission" date="2016-10" db="EMBL/GenBank/DDBJ databases">
        <authorList>
            <person name="de Groot N.N."/>
        </authorList>
    </citation>
    <scope>NUCLEOTIDE SEQUENCE [LARGE SCALE GENOMIC DNA]</scope>
    <source>
        <strain evidence="2 3">DSM 25186</strain>
    </source>
</reference>
<dbReference type="RefSeq" id="WP_089680854.1">
    <property type="nucleotide sequence ID" value="NZ_FNFO01000003.1"/>
</dbReference>
<dbReference type="GO" id="GO:0019752">
    <property type="term" value="P:carboxylic acid metabolic process"/>
    <property type="evidence" value="ECO:0007669"/>
    <property type="project" value="TreeGrafter"/>
</dbReference>
<dbReference type="PANTHER" id="PTHR42743:SF11">
    <property type="entry name" value="AMINODEOXYCHORISMATE LYASE"/>
    <property type="match status" value="1"/>
</dbReference>
<sequence>MIINLISSPRNISTALMYSFAQRHDMRVVDEPFYAHYLQSSGAEHPGRDEVLQTMEKNASAVVKQLQEASQQTPHLFIKNMAHHLIRMELSFLAEWENVLLIRNPRQLIASFAAVLPQPTMRDIGVDYQCQLYNIIERQTGNAPVVIDSGILLQNPADILAQLCAALQLPFDEAMLSWEAGPLPEDGVWAKYWYKNVHQSTGFSSQPTSTRPLPAHCEPLYEAAMPFYEKLFEHSLKPTHAPEV</sequence>
<evidence type="ECO:0000256" key="1">
    <source>
        <dbReference type="ARBA" id="ARBA00009320"/>
    </source>
</evidence>
<dbReference type="Gene3D" id="3.40.50.300">
    <property type="entry name" value="P-loop containing nucleotide triphosphate hydrolases"/>
    <property type="match status" value="1"/>
</dbReference>
<name>A0A1G9D7J3_9BACT</name>
<dbReference type="SUPFAM" id="SSF52540">
    <property type="entry name" value="P-loop containing nucleoside triphosphate hydrolases"/>
    <property type="match status" value="1"/>
</dbReference>
<dbReference type="AlphaFoldDB" id="A0A1G9D7J3"/>
<dbReference type="PANTHER" id="PTHR42743">
    <property type="entry name" value="AMINO-ACID AMINOTRANSFERASE"/>
    <property type="match status" value="1"/>
</dbReference>
<proteinExistence type="inferred from homology"/>
<comment type="similarity">
    <text evidence="1">Belongs to the class-IV pyridoxal-phosphate-dependent aminotransferase family.</text>
</comment>